<dbReference type="PANTHER" id="PTHR11136">
    <property type="entry name" value="FOLYLPOLYGLUTAMATE SYNTHASE-RELATED"/>
    <property type="match status" value="1"/>
</dbReference>
<feature type="compositionally biased region" description="Polar residues" evidence="13">
    <location>
        <begin position="814"/>
        <end position="825"/>
    </location>
</feature>
<keyword evidence="4" id="KW-0554">One-carbon metabolism</keyword>
<evidence type="ECO:0000256" key="6">
    <source>
        <dbReference type="ARBA" id="ARBA00022723"/>
    </source>
</evidence>
<evidence type="ECO:0000256" key="7">
    <source>
        <dbReference type="ARBA" id="ARBA00022741"/>
    </source>
</evidence>
<dbReference type="GO" id="GO:0005829">
    <property type="term" value="C:cytosol"/>
    <property type="evidence" value="ECO:0007669"/>
    <property type="project" value="TreeGrafter"/>
</dbReference>
<gene>
    <name evidence="14" type="ORF">CCUS01_11992</name>
</gene>
<comment type="catalytic activity">
    <reaction evidence="12">
        <text>(6S)-5,6,7,8-tetrahydrofolyl-(gamma-L-Glu)(n) + L-glutamate + ATP = (6S)-5,6,7,8-tetrahydrofolyl-(gamma-L-Glu)(n+1) + ADP + phosphate + H(+)</text>
        <dbReference type="Rhea" id="RHEA:10580"/>
        <dbReference type="Rhea" id="RHEA-COMP:14738"/>
        <dbReference type="Rhea" id="RHEA-COMP:14740"/>
        <dbReference type="ChEBI" id="CHEBI:15378"/>
        <dbReference type="ChEBI" id="CHEBI:29985"/>
        <dbReference type="ChEBI" id="CHEBI:30616"/>
        <dbReference type="ChEBI" id="CHEBI:43474"/>
        <dbReference type="ChEBI" id="CHEBI:141005"/>
        <dbReference type="ChEBI" id="CHEBI:456216"/>
        <dbReference type="EC" id="6.3.2.17"/>
    </reaction>
</comment>
<dbReference type="Gene3D" id="3.40.1190.10">
    <property type="entry name" value="Mur-like, catalytic domain"/>
    <property type="match status" value="1"/>
</dbReference>
<name>A0AAI9XH48_9PEZI</name>
<evidence type="ECO:0000256" key="3">
    <source>
        <dbReference type="ARBA" id="ARBA00013025"/>
    </source>
</evidence>
<evidence type="ECO:0000313" key="14">
    <source>
        <dbReference type="EMBL" id="KAK1448070.1"/>
    </source>
</evidence>
<sequence length="1044" mass="113881">MSPSATPPSSRTYTDAINLLNTLIPNLKVHALFNKPKDAAPTTAAPATPTTDPNLLAIPEMRAWLLRANLTPERLSSLSFIHIAGTKGKGSVTALTTSALLNHSSSSSSPPSTTSIGPIGTYTSPHLLTPRERIAVSNTPISQTLFATSFFELWDALSSCTSPSAPGGSASSTGPDLGIGPGSKPFYFRFLTLLALHVFLKLRVRTVVLECGIGGEYDATNAIPPEAVTTSVITQLGIDHVAMLGSAPSQIAWHKAGVMKPGVATFTRRLSDEVHPGVMTTLRSRAREVGAELIEVDDGDVVAWRGVKDAKLPGGDFQKRNQALAALAARRHIQVLQAREAGSSTVGKANRSLADVPEAIIAGLREATLRGRHEVLRQGGVSWYLDGAHNADSLAEVARWISPIVTATTSSDTTHSDGESLVLVFNQQERDASALLTEFLRQMKTLGVDPETRLAAAIFTRNDKANIAGEGGEVDLSVQEACAAAFRELYPATKVAVCRDLTEMKSAVDGVAEPSSGTNVLVTGSMYLVGKVIGFLEPGNLFIRALQDAQRATNEMQTPRDKSLHTLALRQALADAPDVVQGLFDGRYHAHVGVGIQLGPALRELPLHRHGLDGFGVVLVVDEVCPSSSQHLLLSGLTSLIPSLGIRNVRTKHHALKRPPIHPLDSLIHAIQKVNRLRPTLLVKHQRPRPLLPPARTLIHIPPRRHPQTIRRMRPVNVPRNSALLLHLTPPPPNNPLQPLHKRRRQHLRVPPELGIDPLQRSLRKPHRQTRIPLLENRIRTDLDAPKPRINTNNLHLDPLLPRPLLQHPRRPSNLLNSEPLTPSLHNPALVPRNLLHRIPQRENVIDPQRRNPRRDGPSHKIRSIVLASDPRLQDSNVAPLAQESVETNQRQIPRIDRPRPHRNNLFQHLILLPQPIPHLEEIPRKQRLGYRHAVDPYPLPDRNQMRRDQQPDLARYRPRRSGAVPCEDGVGKGAGAPFPLCPRYVDHVEAVEVGDGVAHAREVGSHFGDGGFVGADACLAAGFDYREGGLEGVERVDGVLGLD</sequence>
<dbReference type="InterPro" id="IPR036615">
    <property type="entry name" value="Mur_ligase_C_dom_sf"/>
</dbReference>
<evidence type="ECO:0000256" key="10">
    <source>
        <dbReference type="ARBA" id="ARBA00030592"/>
    </source>
</evidence>
<dbReference type="GO" id="GO:0004326">
    <property type="term" value="F:tetrahydrofolylpolyglutamate synthase activity"/>
    <property type="evidence" value="ECO:0007669"/>
    <property type="project" value="UniProtKB-EC"/>
</dbReference>
<dbReference type="InterPro" id="IPR036565">
    <property type="entry name" value="Mur-like_cat_sf"/>
</dbReference>
<dbReference type="NCBIfam" id="TIGR01499">
    <property type="entry name" value="folC"/>
    <property type="match status" value="1"/>
</dbReference>
<keyword evidence="5" id="KW-0436">Ligase</keyword>
<dbReference type="EC" id="6.3.2.17" evidence="3"/>
<evidence type="ECO:0000256" key="9">
    <source>
        <dbReference type="ARBA" id="ARBA00022842"/>
    </source>
</evidence>
<comment type="similarity">
    <text evidence="2">Belongs to the folylpolyglutamate synthase family.</text>
</comment>
<dbReference type="GO" id="GO:0005524">
    <property type="term" value="F:ATP binding"/>
    <property type="evidence" value="ECO:0007669"/>
    <property type="project" value="UniProtKB-KW"/>
</dbReference>
<dbReference type="EMBL" id="MPDP01000312">
    <property type="protein sequence ID" value="KAK1448070.1"/>
    <property type="molecule type" value="Genomic_DNA"/>
</dbReference>
<evidence type="ECO:0000313" key="15">
    <source>
        <dbReference type="Proteomes" id="UP001239213"/>
    </source>
</evidence>
<keyword evidence="6" id="KW-0479">Metal-binding</keyword>
<dbReference type="Gene3D" id="3.90.190.20">
    <property type="entry name" value="Mur ligase, C-terminal domain"/>
    <property type="match status" value="1"/>
</dbReference>
<protein>
    <recommendedName>
        <fullName evidence="3">tetrahydrofolate synthase</fullName>
        <ecNumber evidence="3">6.3.2.17</ecNumber>
    </recommendedName>
    <alternativeName>
        <fullName evidence="11">Folylpoly-gamma-glutamate synthetase</fullName>
    </alternativeName>
    <alternativeName>
        <fullName evidence="10">Tetrahydrofolylpolyglutamate synthase</fullName>
    </alternativeName>
</protein>
<reference evidence="14" key="1">
    <citation type="submission" date="2016-11" db="EMBL/GenBank/DDBJ databases">
        <title>The genome sequence of Colletotrichum cuscutae.</title>
        <authorList>
            <person name="Baroncelli R."/>
        </authorList>
    </citation>
    <scope>NUCLEOTIDE SEQUENCE</scope>
    <source>
        <strain evidence="14">IMI 304802</strain>
    </source>
</reference>
<dbReference type="GO" id="GO:0005739">
    <property type="term" value="C:mitochondrion"/>
    <property type="evidence" value="ECO:0007669"/>
    <property type="project" value="TreeGrafter"/>
</dbReference>
<evidence type="ECO:0000256" key="4">
    <source>
        <dbReference type="ARBA" id="ARBA00022563"/>
    </source>
</evidence>
<dbReference type="GO" id="GO:0006730">
    <property type="term" value="P:one-carbon metabolic process"/>
    <property type="evidence" value="ECO:0007669"/>
    <property type="project" value="UniProtKB-KW"/>
</dbReference>
<dbReference type="AlphaFoldDB" id="A0AAI9XH48"/>
<dbReference type="GO" id="GO:0046872">
    <property type="term" value="F:metal ion binding"/>
    <property type="evidence" value="ECO:0007669"/>
    <property type="project" value="UniProtKB-KW"/>
</dbReference>
<accession>A0AAI9XH48</accession>
<dbReference type="SUPFAM" id="SSF53623">
    <property type="entry name" value="MurD-like peptide ligases, catalytic domain"/>
    <property type="match status" value="1"/>
</dbReference>
<dbReference type="InterPro" id="IPR001645">
    <property type="entry name" value="Folylpolyglutamate_synth"/>
</dbReference>
<dbReference type="SUPFAM" id="SSF53244">
    <property type="entry name" value="MurD-like peptide ligases, peptide-binding domain"/>
    <property type="match status" value="1"/>
</dbReference>
<keyword evidence="9" id="KW-0460">Magnesium</keyword>
<feature type="region of interest" description="Disordered" evidence="13">
    <location>
        <begin position="102"/>
        <end position="121"/>
    </location>
</feature>
<feature type="compositionally biased region" description="Basic and acidic residues" evidence="13">
    <location>
        <begin position="840"/>
        <end position="859"/>
    </location>
</feature>
<keyword evidence="15" id="KW-1185">Reference proteome</keyword>
<proteinExistence type="inferred from homology"/>
<evidence type="ECO:0000256" key="1">
    <source>
        <dbReference type="ARBA" id="ARBA00005150"/>
    </source>
</evidence>
<keyword evidence="7" id="KW-0547">Nucleotide-binding</keyword>
<evidence type="ECO:0000256" key="11">
    <source>
        <dbReference type="ARBA" id="ARBA00030876"/>
    </source>
</evidence>
<comment type="pathway">
    <text evidence="1">Cofactor biosynthesis; tetrahydrofolylpolyglutamate biosynthesis.</text>
</comment>
<dbReference type="PANTHER" id="PTHR11136:SF5">
    <property type="entry name" value="FOLYLPOLYGLUTAMATE SYNTHASE, MITOCHONDRIAL"/>
    <property type="match status" value="1"/>
</dbReference>
<evidence type="ECO:0000256" key="13">
    <source>
        <dbReference type="SAM" id="MobiDB-lite"/>
    </source>
</evidence>
<comment type="caution">
    <text evidence="14">The sequence shown here is derived from an EMBL/GenBank/DDBJ whole genome shotgun (WGS) entry which is preliminary data.</text>
</comment>
<evidence type="ECO:0000256" key="12">
    <source>
        <dbReference type="ARBA" id="ARBA00047493"/>
    </source>
</evidence>
<evidence type="ECO:0000256" key="5">
    <source>
        <dbReference type="ARBA" id="ARBA00022598"/>
    </source>
</evidence>
<feature type="region of interest" description="Disordered" evidence="13">
    <location>
        <begin position="840"/>
        <end position="901"/>
    </location>
</feature>
<feature type="compositionally biased region" description="Low complexity" evidence="13">
    <location>
        <begin position="104"/>
        <end position="121"/>
    </location>
</feature>
<organism evidence="14 15">
    <name type="scientific">Colletotrichum cuscutae</name>
    <dbReference type="NCBI Taxonomy" id="1209917"/>
    <lineage>
        <taxon>Eukaryota</taxon>
        <taxon>Fungi</taxon>
        <taxon>Dikarya</taxon>
        <taxon>Ascomycota</taxon>
        <taxon>Pezizomycotina</taxon>
        <taxon>Sordariomycetes</taxon>
        <taxon>Hypocreomycetidae</taxon>
        <taxon>Glomerellales</taxon>
        <taxon>Glomerellaceae</taxon>
        <taxon>Colletotrichum</taxon>
        <taxon>Colletotrichum acutatum species complex</taxon>
    </lineage>
</organism>
<evidence type="ECO:0000256" key="8">
    <source>
        <dbReference type="ARBA" id="ARBA00022840"/>
    </source>
</evidence>
<dbReference type="Proteomes" id="UP001239213">
    <property type="component" value="Unassembled WGS sequence"/>
</dbReference>
<evidence type="ECO:0000256" key="2">
    <source>
        <dbReference type="ARBA" id="ARBA00008276"/>
    </source>
</evidence>
<feature type="region of interest" description="Disordered" evidence="13">
    <location>
        <begin position="805"/>
        <end position="828"/>
    </location>
</feature>
<keyword evidence="8" id="KW-0067">ATP-binding</keyword>